<proteinExistence type="predicted"/>
<protein>
    <recommendedName>
        <fullName evidence="2">Autotransporter domain-containing protein</fullName>
    </recommendedName>
</protein>
<dbReference type="SUPFAM" id="SSF51126">
    <property type="entry name" value="Pectin lyase-like"/>
    <property type="match status" value="1"/>
</dbReference>
<name>A0A2N9Y5B0_9NEIS</name>
<dbReference type="EMBL" id="MEIV01000026">
    <property type="protein sequence ID" value="PIT63640.1"/>
    <property type="molecule type" value="Genomic_DNA"/>
</dbReference>
<dbReference type="InterPro" id="IPR005546">
    <property type="entry name" value="Autotransporte_beta"/>
</dbReference>
<organism evidence="3 4">
    <name type="scientific">Snodgrassella alvi</name>
    <dbReference type="NCBI Taxonomy" id="1196083"/>
    <lineage>
        <taxon>Bacteria</taxon>
        <taxon>Pseudomonadati</taxon>
        <taxon>Pseudomonadota</taxon>
        <taxon>Betaproteobacteria</taxon>
        <taxon>Neisseriales</taxon>
        <taxon>Neisseriaceae</taxon>
        <taxon>Snodgrassella</taxon>
    </lineage>
</organism>
<dbReference type="GO" id="GO:0019867">
    <property type="term" value="C:outer membrane"/>
    <property type="evidence" value="ECO:0007669"/>
    <property type="project" value="InterPro"/>
</dbReference>
<dbReference type="Gene3D" id="2.40.128.130">
    <property type="entry name" value="Autotransporter beta-domain"/>
    <property type="match status" value="1"/>
</dbReference>
<dbReference type="PANTHER" id="PTHR35037">
    <property type="entry name" value="C-TERMINAL REGION OF AIDA-LIKE PROTEIN"/>
    <property type="match status" value="1"/>
</dbReference>
<dbReference type="InterPro" id="IPR003991">
    <property type="entry name" value="Pertactin_virulence_factor"/>
</dbReference>
<reference evidence="3 4" key="1">
    <citation type="journal article" date="2017" name="MBio">
        <title>Type VI secretion-mediated competition in the bee gut microbiome.</title>
        <authorList>
            <person name="Steele M.I."/>
            <person name="Kwong W.K."/>
            <person name="Powell J.E."/>
            <person name="Whiteley M."/>
            <person name="Moran N.A."/>
        </authorList>
    </citation>
    <scope>NUCLEOTIDE SEQUENCE [LARGE SCALE GENOMIC DNA]</scope>
    <source>
        <strain evidence="3 4">PEB0171</strain>
    </source>
</reference>
<feature type="domain" description="Autotransporter" evidence="2">
    <location>
        <begin position="596"/>
        <end position="869"/>
    </location>
</feature>
<dbReference type="InterPro" id="IPR006315">
    <property type="entry name" value="OM_autotransptr_brl_dom"/>
</dbReference>
<dbReference type="Pfam" id="PF03212">
    <property type="entry name" value="Pertactin"/>
    <property type="match status" value="1"/>
</dbReference>
<evidence type="ECO:0000313" key="4">
    <source>
        <dbReference type="Proteomes" id="UP000231094"/>
    </source>
</evidence>
<dbReference type="Gene3D" id="2.160.20.20">
    <property type="match status" value="1"/>
</dbReference>
<gene>
    <name evidence="3" type="ORF">BHC47_00035</name>
</gene>
<sequence>MLDFINLISFDIANIINLFNKHYFGNIDSGMKMNNFKQKKLNSIIHTLIFKLSLGTLALLPVSVNAKTTITDDNIGNYQKTGIKISDDLEIKINSTAPPHIDIDQNSRVDEGLSAASNRTTTINGDLFQINSQKSGKSSAGYNAFSGIKVWNNGHFTSNSKIINMNIKSGYGFELTNGADAVIHGQVNITGGAYSAGIFTYNSSRTNNSFNAKRTQGTFNDKVVINIEGEGGKGIISRKAQSPNVEGNDLTFNDTVNINIITNAGTGTGIDFQQFTPFTEDSDGKDRGDVMTFNKGLDLNIKGGTAISMAQHKGKLVINDGSNGIHIIVQDPEGSNKAIDAAAGQVTINGQSKIIGDIFSSENDVLRDKGIVNLNLTDGSMLLSSLNNDNGAGEINLDLSGSNSQWKMTGSSNINTLKLADDAKVRFGYDYATPDTATGLNQTNAMTLTADSLEGNGIFEMRTAIGKFENHDVLKITGSGQATGDHKIMVNDAQTGDARVDGSETFRLVETEGGDANFTLATPYVDVGAFKYNKLSQVTDRGNGSKDWVLSTSSNSPTPELSDTAQDAANILNTNYLMNYVETQTLLQRMGQIRTDDTASGKVWGRIYTGKLSSFNDNRLSGFDMDYYGLQLGLDRKLNYDKVNLYYGVMGGLSRGEVDHNVGDGSTKNYSLGFYGTLQSQNGFYLDGLVKYMHMTNKFNTLTGGGSRVTGDGHTNGFSMGAEIGKRIHLTTAENNEQGWYLEPQAQLTYSHQDGATIEATNGLSTRLDSYNSLIGRASIILGYTIQSDKNPIDIYFKTGYQKEFDGETSYTFNRTVKEKYKFDGNWWDNGIGVNMRLNRNHHIYGDMVYSVGNKFDQKQVNAGYRYNF</sequence>
<dbReference type="InterPro" id="IPR012332">
    <property type="entry name" value="Autotransporter_pectin_lyase_C"/>
</dbReference>
<dbReference type="Pfam" id="PF03797">
    <property type="entry name" value="Autotransporter"/>
    <property type="match status" value="1"/>
</dbReference>
<dbReference type="AlphaFoldDB" id="A0A2N9Y5B0"/>
<dbReference type="SUPFAM" id="SSF103515">
    <property type="entry name" value="Autotransporter"/>
    <property type="match status" value="1"/>
</dbReference>
<dbReference type="PRINTS" id="PR01484">
    <property type="entry name" value="PRTACTNFAMLY"/>
</dbReference>
<dbReference type="NCBIfam" id="TIGR01414">
    <property type="entry name" value="autotrans_barl"/>
    <property type="match status" value="1"/>
</dbReference>
<dbReference type="PROSITE" id="PS51208">
    <property type="entry name" value="AUTOTRANSPORTER"/>
    <property type="match status" value="1"/>
</dbReference>
<dbReference type="Proteomes" id="UP000231094">
    <property type="component" value="Unassembled WGS sequence"/>
</dbReference>
<accession>A0A2N9Y5B0</accession>
<dbReference type="PANTHER" id="PTHR35037:SF3">
    <property type="entry name" value="C-TERMINAL REGION OF AIDA-LIKE PROTEIN"/>
    <property type="match status" value="1"/>
</dbReference>
<dbReference type="InterPro" id="IPR011050">
    <property type="entry name" value="Pectin_lyase_fold/virulence"/>
</dbReference>
<dbReference type="InterPro" id="IPR051551">
    <property type="entry name" value="Autotransporter_adhesion"/>
</dbReference>
<evidence type="ECO:0000259" key="2">
    <source>
        <dbReference type="PROSITE" id="PS51208"/>
    </source>
</evidence>
<comment type="caution">
    <text evidence="3">The sequence shown here is derived from an EMBL/GenBank/DDBJ whole genome shotgun (WGS) entry which is preliminary data.</text>
</comment>
<evidence type="ECO:0000313" key="3">
    <source>
        <dbReference type="EMBL" id="PIT63640.1"/>
    </source>
</evidence>
<dbReference type="SMART" id="SM00869">
    <property type="entry name" value="Autotransporter"/>
    <property type="match status" value="1"/>
</dbReference>
<keyword evidence="1" id="KW-0732">Signal</keyword>
<dbReference type="InterPro" id="IPR036709">
    <property type="entry name" value="Autotransporte_beta_dom_sf"/>
</dbReference>
<evidence type="ECO:0000256" key="1">
    <source>
        <dbReference type="ARBA" id="ARBA00022729"/>
    </source>
</evidence>
<dbReference type="InterPro" id="IPR004899">
    <property type="entry name" value="Pertactin_central"/>
</dbReference>